<dbReference type="NCBIfam" id="TIGR02937">
    <property type="entry name" value="sigma70-ECF"/>
    <property type="match status" value="1"/>
</dbReference>
<accession>A0A936ZCG0</accession>
<dbReference type="InterPro" id="IPR014284">
    <property type="entry name" value="RNA_pol_sigma-70_dom"/>
</dbReference>
<comment type="caution">
    <text evidence="9">The sequence shown here is derived from an EMBL/GenBank/DDBJ whole genome shotgun (WGS) entry which is preliminary data.</text>
</comment>
<dbReference type="NCBIfam" id="NF009199">
    <property type="entry name" value="PRK12547.1"/>
    <property type="match status" value="1"/>
</dbReference>
<dbReference type="CDD" id="cd06171">
    <property type="entry name" value="Sigma70_r4"/>
    <property type="match status" value="1"/>
</dbReference>
<keyword evidence="3 6" id="KW-0731">Sigma factor</keyword>
<comment type="similarity">
    <text evidence="1 6">Belongs to the sigma-70 factor family. ECF subfamily.</text>
</comment>
<keyword evidence="10" id="KW-1185">Reference proteome</keyword>
<dbReference type="RefSeq" id="WP_202058692.1">
    <property type="nucleotide sequence ID" value="NZ_JAEQMY010000011.1"/>
</dbReference>
<name>A0A936ZCG0_9HYPH</name>
<dbReference type="InterPro" id="IPR039425">
    <property type="entry name" value="RNA_pol_sigma-70-like"/>
</dbReference>
<evidence type="ECO:0000256" key="5">
    <source>
        <dbReference type="ARBA" id="ARBA00023163"/>
    </source>
</evidence>
<keyword evidence="4 6" id="KW-0238">DNA-binding</keyword>
<evidence type="ECO:0000259" key="8">
    <source>
        <dbReference type="Pfam" id="PF08281"/>
    </source>
</evidence>
<evidence type="ECO:0000259" key="7">
    <source>
        <dbReference type="Pfam" id="PF04542"/>
    </source>
</evidence>
<dbReference type="SUPFAM" id="SSF88946">
    <property type="entry name" value="Sigma2 domain of RNA polymerase sigma factors"/>
    <property type="match status" value="1"/>
</dbReference>
<dbReference type="PANTHER" id="PTHR43133:SF25">
    <property type="entry name" value="RNA POLYMERASE SIGMA FACTOR RFAY-RELATED"/>
    <property type="match status" value="1"/>
</dbReference>
<dbReference type="PANTHER" id="PTHR43133">
    <property type="entry name" value="RNA POLYMERASE ECF-TYPE SIGMA FACTO"/>
    <property type="match status" value="1"/>
</dbReference>
<feature type="domain" description="RNA polymerase sigma-70 region 2" evidence="7">
    <location>
        <begin position="14"/>
        <end position="77"/>
    </location>
</feature>
<dbReference type="InterPro" id="IPR036388">
    <property type="entry name" value="WH-like_DNA-bd_sf"/>
</dbReference>
<dbReference type="Proteomes" id="UP000605848">
    <property type="component" value="Unassembled WGS sequence"/>
</dbReference>
<proteinExistence type="inferred from homology"/>
<dbReference type="InterPro" id="IPR013325">
    <property type="entry name" value="RNA_pol_sigma_r2"/>
</dbReference>
<dbReference type="InterPro" id="IPR000838">
    <property type="entry name" value="RNA_pol_sigma70_ECF_CS"/>
</dbReference>
<evidence type="ECO:0000256" key="1">
    <source>
        <dbReference type="ARBA" id="ARBA00010641"/>
    </source>
</evidence>
<keyword evidence="5 6" id="KW-0804">Transcription</keyword>
<dbReference type="InterPro" id="IPR013249">
    <property type="entry name" value="RNA_pol_sigma70_r4_t2"/>
</dbReference>
<dbReference type="SUPFAM" id="SSF88659">
    <property type="entry name" value="Sigma3 and sigma4 domains of RNA polymerase sigma factors"/>
    <property type="match status" value="1"/>
</dbReference>
<evidence type="ECO:0000256" key="4">
    <source>
        <dbReference type="ARBA" id="ARBA00023125"/>
    </source>
</evidence>
<keyword evidence="2 6" id="KW-0805">Transcription regulation</keyword>
<evidence type="ECO:0000256" key="6">
    <source>
        <dbReference type="RuleBase" id="RU000716"/>
    </source>
</evidence>
<evidence type="ECO:0000313" key="10">
    <source>
        <dbReference type="Proteomes" id="UP000605848"/>
    </source>
</evidence>
<dbReference type="Gene3D" id="1.10.1740.10">
    <property type="match status" value="1"/>
</dbReference>
<protein>
    <recommendedName>
        <fullName evidence="6">RNA polymerase sigma factor</fullName>
    </recommendedName>
</protein>
<sequence>MTTPSITADEFRAATPSLRAFAMSLCGNRDEADDLVQDTLLRAWAKMDRFERGTNLNAWLFTILRNIFFSARRKRGKEVEDADGSYASRLTSIPEQEARLDLEDLQGALMMLSADQREALLLVGVEGFSYEQAAAICGCVVGTIKSRVNRARTRLAALLYVESESDLGADKIVLAVLPMAAEPIPQSAP</sequence>
<dbReference type="AlphaFoldDB" id="A0A936ZCG0"/>
<dbReference type="GO" id="GO:0003677">
    <property type="term" value="F:DNA binding"/>
    <property type="evidence" value="ECO:0007669"/>
    <property type="project" value="UniProtKB-KW"/>
</dbReference>
<dbReference type="EMBL" id="JAEQMY010000011">
    <property type="protein sequence ID" value="MBL0404224.1"/>
    <property type="molecule type" value="Genomic_DNA"/>
</dbReference>
<evidence type="ECO:0000313" key="9">
    <source>
        <dbReference type="EMBL" id="MBL0404224.1"/>
    </source>
</evidence>
<dbReference type="Pfam" id="PF04542">
    <property type="entry name" value="Sigma70_r2"/>
    <property type="match status" value="1"/>
</dbReference>
<gene>
    <name evidence="9" type="ORF">JKG68_09620</name>
</gene>
<feature type="domain" description="RNA polymerase sigma factor 70 region 4 type 2" evidence="8">
    <location>
        <begin position="103"/>
        <end position="155"/>
    </location>
</feature>
<evidence type="ECO:0000256" key="3">
    <source>
        <dbReference type="ARBA" id="ARBA00023082"/>
    </source>
</evidence>
<dbReference type="InterPro" id="IPR013324">
    <property type="entry name" value="RNA_pol_sigma_r3/r4-like"/>
</dbReference>
<evidence type="ECO:0000256" key="2">
    <source>
        <dbReference type="ARBA" id="ARBA00023015"/>
    </source>
</evidence>
<organism evidence="9 10">
    <name type="scientific">Microvirga aerilata</name>
    <dbReference type="NCBI Taxonomy" id="670292"/>
    <lineage>
        <taxon>Bacteria</taxon>
        <taxon>Pseudomonadati</taxon>
        <taxon>Pseudomonadota</taxon>
        <taxon>Alphaproteobacteria</taxon>
        <taxon>Hyphomicrobiales</taxon>
        <taxon>Methylobacteriaceae</taxon>
        <taxon>Microvirga</taxon>
    </lineage>
</organism>
<dbReference type="PROSITE" id="PS01063">
    <property type="entry name" value="SIGMA70_ECF"/>
    <property type="match status" value="1"/>
</dbReference>
<dbReference type="GO" id="GO:0006352">
    <property type="term" value="P:DNA-templated transcription initiation"/>
    <property type="evidence" value="ECO:0007669"/>
    <property type="project" value="InterPro"/>
</dbReference>
<dbReference type="InterPro" id="IPR007627">
    <property type="entry name" value="RNA_pol_sigma70_r2"/>
</dbReference>
<reference evidence="9" key="1">
    <citation type="submission" date="2021-01" db="EMBL/GenBank/DDBJ databases">
        <title>Microvirga sp.</title>
        <authorList>
            <person name="Kim M.K."/>
        </authorList>
    </citation>
    <scope>NUCLEOTIDE SEQUENCE</scope>
    <source>
        <strain evidence="9">5420S-16</strain>
    </source>
</reference>
<dbReference type="Gene3D" id="1.10.10.10">
    <property type="entry name" value="Winged helix-like DNA-binding domain superfamily/Winged helix DNA-binding domain"/>
    <property type="match status" value="1"/>
</dbReference>
<dbReference type="Pfam" id="PF08281">
    <property type="entry name" value="Sigma70_r4_2"/>
    <property type="match status" value="1"/>
</dbReference>
<dbReference type="GO" id="GO:0016987">
    <property type="term" value="F:sigma factor activity"/>
    <property type="evidence" value="ECO:0007669"/>
    <property type="project" value="UniProtKB-KW"/>
</dbReference>